<evidence type="ECO:0000313" key="2">
    <source>
        <dbReference type="EMBL" id="QSQ24850.1"/>
    </source>
</evidence>
<organism evidence="2 3">
    <name type="scientific">Pyxidicoccus parkwayensis</name>
    <dbReference type="NCBI Taxonomy" id="2813578"/>
    <lineage>
        <taxon>Bacteria</taxon>
        <taxon>Pseudomonadati</taxon>
        <taxon>Myxococcota</taxon>
        <taxon>Myxococcia</taxon>
        <taxon>Myxococcales</taxon>
        <taxon>Cystobacterineae</taxon>
        <taxon>Myxococcaceae</taxon>
        <taxon>Pyxidicoccus</taxon>
    </lineage>
</organism>
<dbReference type="SUPFAM" id="SSF64496">
    <property type="entry name" value="DNA-binding domain of intron-encoded endonucleases"/>
    <property type="match status" value="1"/>
</dbReference>
<evidence type="ECO:0000313" key="3">
    <source>
        <dbReference type="Proteomes" id="UP000662747"/>
    </source>
</evidence>
<gene>
    <name evidence="2" type="ORF">JY651_07885</name>
</gene>
<keyword evidence="3" id="KW-1185">Reference proteome</keyword>
<proteinExistence type="predicted"/>
<dbReference type="InterPro" id="IPR054307">
    <property type="entry name" value="I-HmuI_NUMOD-like"/>
</dbReference>
<name>A0ABX7P303_9BACT</name>
<reference evidence="2 3" key="1">
    <citation type="submission" date="2021-02" db="EMBL/GenBank/DDBJ databases">
        <title>De Novo genome assembly of isolated myxobacteria.</title>
        <authorList>
            <person name="Stevens D.C."/>
        </authorList>
    </citation>
    <scope>NUCLEOTIDE SEQUENCE [LARGE SCALE GENOMIC DNA]</scope>
    <source>
        <strain evidence="3">SCPEA02</strain>
    </source>
</reference>
<protein>
    <recommendedName>
        <fullName evidence="1">Nuclease associated modular domain-containing protein</fullName>
    </recommendedName>
</protein>
<feature type="domain" description="Nuclease associated modular" evidence="1">
    <location>
        <begin position="74"/>
        <end position="90"/>
    </location>
</feature>
<dbReference type="Pfam" id="PF22083">
    <property type="entry name" value="I-HmuI_NUMOD-like"/>
    <property type="match status" value="1"/>
</dbReference>
<dbReference type="InterPro" id="IPR036388">
    <property type="entry name" value="WH-like_DNA-bd_sf"/>
</dbReference>
<feature type="domain" description="Nuclease associated modular" evidence="1">
    <location>
        <begin position="91"/>
        <end position="107"/>
    </location>
</feature>
<sequence length="184" mass="20090">MLDEGATSTAELNEAECFHIAYYRSIGCRLVNSTDGGEGAPGFSPTPETREKMRTAALRPGNLEKLRRMAEGNRGKSITEAHRARVRDANLGKVFSEEHRAKLRAAHQKPERKEILRRTINGPKPSARKPVMDERGVIYESISAAAASHGLTASQVSGVLYGRHRHAGGHTFTWALQLGTMGAT</sequence>
<dbReference type="RefSeq" id="WP_206726411.1">
    <property type="nucleotide sequence ID" value="NZ_CP071090.1"/>
</dbReference>
<evidence type="ECO:0000259" key="1">
    <source>
        <dbReference type="SMART" id="SM00496"/>
    </source>
</evidence>
<dbReference type="EMBL" id="CP071090">
    <property type="protein sequence ID" value="QSQ24850.1"/>
    <property type="molecule type" value="Genomic_DNA"/>
</dbReference>
<dbReference type="InterPro" id="IPR003611">
    <property type="entry name" value="NUMOD3"/>
</dbReference>
<dbReference type="Gene3D" id="1.10.10.10">
    <property type="entry name" value="Winged helix-like DNA-binding domain superfamily/Winged helix DNA-binding domain"/>
    <property type="match status" value="1"/>
</dbReference>
<feature type="domain" description="Nuclease associated modular" evidence="1">
    <location>
        <begin position="41"/>
        <end position="57"/>
    </location>
</feature>
<accession>A0ABX7P303</accession>
<dbReference type="SMART" id="SM00496">
    <property type="entry name" value="IENR2"/>
    <property type="match status" value="3"/>
</dbReference>
<dbReference type="Proteomes" id="UP000662747">
    <property type="component" value="Chromosome"/>
</dbReference>